<dbReference type="EMBL" id="ABOX02000091">
    <property type="protein sequence ID" value="EEF57029.1"/>
    <property type="molecule type" value="Genomic_DNA"/>
</dbReference>
<sequence length="130" mass="14196" precursor="true">MKSIQWIFGLALIMSFNGCSSPESVSTLQGHGTKTVYNASYDRVWSAAIAASQTGDLYVLNADKSRGYISTKRGWRPTTFGENVGIWVRSISPTQTEVEVVSKQAGPPVLVLRNWETRLLDSIAANLTAT</sequence>
<evidence type="ECO:0008006" key="3">
    <source>
        <dbReference type="Google" id="ProtNLM"/>
    </source>
</evidence>
<dbReference type="STRING" id="320771.Cflav_PD0075"/>
<proteinExistence type="predicted"/>
<evidence type="ECO:0000313" key="2">
    <source>
        <dbReference type="Proteomes" id="UP000003688"/>
    </source>
</evidence>
<protein>
    <recommendedName>
        <fullName evidence="3">Lipoprotein</fullName>
    </recommendedName>
</protein>
<dbReference type="OrthoDB" id="1412847at2"/>
<organism evidence="1 2">
    <name type="scientific">Pedosphaera parvula (strain Ellin514)</name>
    <dbReference type="NCBI Taxonomy" id="320771"/>
    <lineage>
        <taxon>Bacteria</taxon>
        <taxon>Pseudomonadati</taxon>
        <taxon>Verrucomicrobiota</taxon>
        <taxon>Pedosphaerae</taxon>
        <taxon>Pedosphaerales</taxon>
        <taxon>Pedosphaeraceae</taxon>
        <taxon>Pedosphaera</taxon>
    </lineage>
</organism>
<reference evidence="1 2" key="1">
    <citation type="journal article" date="2011" name="J. Bacteriol.">
        <title>Genome sequence of 'Pedosphaera parvula' Ellin514, an aerobic Verrucomicrobial isolate from pasture soil.</title>
        <authorList>
            <person name="Kant R."/>
            <person name="van Passel M.W."/>
            <person name="Sangwan P."/>
            <person name="Palva A."/>
            <person name="Lucas S."/>
            <person name="Copeland A."/>
            <person name="Lapidus A."/>
            <person name="Glavina Del Rio T."/>
            <person name="Dalin E."/>
            <person name="Tice H."/>
            <person name="Bruce D."/>
            <person name="Goodwin L."/>
            <person name="Pitluck S."/>
            <person name="Chertkov O."/>
            <person name="Larimer F.W."/>
            <person name="Land M.L."/>
            <person name="Hauser L."/>
            <person name="Brettin T.S."/>
            <person name="Detter J.C."/>
            <person name="Han S."/>
            <person name="de Vos W.M."/>
            <person name="Janssen P.H."/>
            <person name="Smidt H."/>
        </authorList>
    </citation>
    <scope>NUCLEOTIDE SEQUENCE [LARGE SCALE GENOMIC DNA]</scope>
    <source>
        <strain evidence="1 2">Ellin514</strain>
    </source>
</reference>
<dbReference type="RefSeq" id="WP_007418927.1">
    <property type="nucleotide sequence ID" value="NZ_ABOX02000091.1"/>
</dbReference>
<accession>B9XSZ4</accession>
<dbReference type="AlphaFoldDB" id="B9XSZ4"/>
<dbReference type="Proteomes" id="UP000003688">
    <property type="component" value="Unassembled WGS sequence"/>
</dbReference>
<name>B9XSZ4_PEDPL</name>
<gene>
    <name evidence="1" type="ORF">Cflav_PD0075</name>
</gene>
<comment type="caution">
    <text evidence="1">The sequence shown here is derived from an EMBL/GenBank/DDBJ whole genome shotgun (WGS) entry which is preliminary data.</text>
</comment>
<keyword evidence="2" id="KW-1185">Reference proteome</keyword>
<evidence type="ECO:0000313" key="1">
    <source>
        <dbReference type="EMBL" id="EEF57029.1"/>
    </source>
</evidence>